<dbReference type="Pfam" id="PF03629">
    <property type="entry name" value="SASA"/>
    <property type="match status" value="1"/>
</dbReference>
<proteinExistence type="predicted"/>
<comment type="caution">
    <text evidence="3">The sequence shown here is derived from an EMBL/GenBank/DDBJ whole genome shotgun (WGS) entry which is preliminary data.</text>
</comment>
<dbReference type="EMBL" id="BMER01000004">
    <property type="protein sequence ID" value="GGG98319.1"/>
    <property type="molecule type" value="Genomic_DNA"/>
</dbReference>
<dbReference type="InterPro" id="IPR036514">
    <property type="entry name" value="SGNH_hydro_sf"/>
</dbReference>
<dbReference type="AlphaFoldDB" id="A0A917MDX7"/>
<reference evidence="3" key="2">
    <citation type="submission" date="2020-09" db="EMBL/GenBank/DDBJ databases">
        <authorList>
            <person name="Sun Q."/>
            <person name="Zhou Y."/>
        </authorList>
    </citation>
    <scope>NUCLEOTIDE SEQUENCE</scope>
    <source>
        <strain evidence="3">CGMCC 1.12195</strain>
    </source>
</reference>
<name>A0A917MDX7_9SPHI</name>
<protein>
    <recommendedName>
        <fullName evidence="2">Sialate O-acetylesterase domain-containing protein</fullName>
    </recommendedName>
</protein>
<keyword evidence="1" id="KW-0378">Hydrolase</keyword>
<gene>
    <name evidence="3" type="ORF">GCM10007415_37350</name>
</gene>
<evidence type="ECO:0000313" key="3">
    <source>
        <dbReference type="EMBL" id="GGG98319.1"/>
    </source>
</evidence>
<reference evidence="3" key="1">
    <citation type="journal article" date="2014" name="Int. J. Syst. Evol. Microbiol.">
        <title>Complete genome sequence of Corynebacterium casei LMG S-19264T (=DSM 44701T), isolated from a smear-ripened cheese.</title>
        <authorList>
            <consortium name="US DOE Joint Genome Institute (JGI-PGF)"/>
            <person name="Walter F."/>
            <person name="Albersmeier A."/>
            <person name="Kalinowski J."/>
            <person name="Ruckert C."/>
        </authorList>
    </citation>
    <scope>NUCLEOTIDE SEQUENCE</scope>
    <source>
        <strain evidence="3">CGMCC 1.12195</strain>
    </source>
</reference>
<sequence>MKKILRSSTILLLVFLLGVLTHRYRSFLIDGQFIRNHLHFRKEFRAIDKIVNSERVLIFMAFGQSNSADYGAGKYNVRNEVYNYYKGKLYAAAEPLLGPDGKGSSVWTRVADLVIDSGLYDRAIIVPCGIGQTPVKCWSSGECADKVNEILDDLNRDGIKLTHVFWCQGETDNVNGTTAAEYGNELEKVIGHFRNRDIEAPFFVSLTSYFPFNNSNPLGISEQVLQGQLSVLDSANHVLKGPNVDALNLAYYRYDAVHFSEKGLDQLAMAWYQVIKDYH</sequence>
<dbReference type="InterPro" id="IPR052940">
    <property type="entry name" value="Carb_Esterase_6"/>
</dbReference>
<organism evidence="3 4">
    <name type="scientific">Parapedobacter pyrenivorans</name>
    <dbReference type="NCBI Taxonomy" id="1305674"/>
    <lineage>
        <taxon>Bacteria</taxon>
        <taxon>Pseudomonadati</taxon>
        <taxon>Bacteroidota</taxon>
        <taxon>Sphingobacteriia</taxon>
        <taxon>Sphingobacteriales</taxon>
        <taxon>Sphingobacteriaceae</taxon>
        <taxon>Parapedobacter</taxon>
    </lineage>
</organism>
<accession>A0A917MDX7</accession>
<evidence type="ECO:0000259" key="2">
    <source>
        <dbReference type="Pfam" id="PF03629"/>
    </source>
</evidence>
<dbReference type="PANTHER" id="PTHR31988:SF19">
    <property type="entry name" value="9-O-ACETYL-N-ACETYLNEURAMINIC ACID DEACETYLASE-RELATED"/>
    <property type="match status" value="1"/>
</dbReference>
<dbReference type="GO" id="GO:0016788">
    <property type="term" value="F:hydrolase activity, acting on ester bonds"/>
    <property type="evidence" value="ECO:0007669"/>
    <property type="project" value="UniProtKB-ARBA"/>
</dbReference>
<dbReference type="RefSeq" id="WP_188507603.1">
    <property type="nucleotide sequence ID" value="NZ_BMER01000004.1"/>
</dbReference>
<dbReference type="PANTHER" id="PTHR31988">
    <property type="entry name" value="ESTERASE, PUTATIVE (DUF303)-RELATED"/>
    <property type="match status" value="1"/>
</dbReference>
<evidence type="ECO:0000313" key="4">
    <source>
        <dbReference type="Proteomes" id="UP000660862"/>
    </source>
</evidence>
<dbReference type="SUPFAM" id="SSF52266">
    <property type="entry name" value="SGNH hydrolase"/>
    <property type="match status" value="1"/>
</dbReference>
<dbReference type="Gene3D" id="3.40.50.1110">
    <property type="entry name" value="SGNH hydrolase"/>
    <property type="match status" value="1"/>
</dbReference>
<dbReference type="InterPro" id="IPR005181">
    <property type="entry name" value="SASA"/>
</dbReference>
<evidence type="ECO:0000256" key="1">
    <source>
        <dbReference type="ARBA" id="ARBA00022801"/>
    </source>
</evidence>
<keyword evidence="4" id="KW-1185">Reference proteome</keyword>
<feature type="domain" description="Sialate O-acetylesterase" evidence="2">
    <location>
        <begin position="58"/>
        <end position="268"/>
    </location>
</feature>
<dbReference type="Proteomes" id="UP000660862">
    <property type="component" value="Unassembled WGS sequence"/>
</dbReference>